<dbReference type="InterPro" id="IPR000172">
    <property type="entry name" value="GMC_OxRdtase_N"/>
</dbReference>
<dbReference type="Proteomes" id="UP000239504">
    <property type="component" value="Unassembled WGS sequence"/>
</dbReference>
<gene>
    <name evidence="8" type="ORF">CW354_19600</name>
</gene>
<dbReference type="SUPFAM" id="SSF54373">
    <property type="entry name" value="FAD-linked reductases, C-terminal domain"/>
    <property type="match status" value="1"/>
</dbReference>
<dbReference type="SUPFAM" id="SSF51905">
    <property type="entry name" value="FAD/NAD(P)-binding domain"/>
    <property type="match status" value="1"/>
</dbReference>
<comment type="caution">
    <text evidence="8">The sequence shown here is derived from an EMBL/GenBank/DDBJ whole genome shotgun (WGS) entry which is preliminary data.</text>
</comment>
<organism evidence="8 9">
    <name type="scientific">Hyphococcus luteus</name>
    <dbReference type="NCBI Taxonomy" id="2058213"/>
    <lineage>
        <taxon>Bacteria</taxon>
        <taxon>Pseudomonadati</taxon>
        <taxon>Pseudomonadota</taxon>
        <taxon>Alphaproteobacteria</taxon>
        <taxon>Parvularculales</taxon>
        <taxon>Parvularculaceae</taxon>
        <taxon>Hyphococcus</taxon>
    </lineage>
</organism>
<sequence length="532" mass="57413">MRESLGEFDYVIVGAGSAGCTLAARLSEDPAVTVCVLEAGGPDDNPLIHAPIGFAFFGEKAPLNWRFDTVPQKHLNGRNGHQPRGKTLGGSSSINAMIYIRGSRADYDRWAAHGANGWAWDDVLPYFLKAEDNERGSDAYHSVGGPLSVCDLRYKNPLSDVFLEAASEIQLPSNADFNAAAQEGIGYYQVTQRGGQRCSAARAYLHPATERPNVNVVTNAHTERVTFNGKRASGVQVTQNGAKKFVSAKREVILAAGAFQSPQILQLSGVGPAAHLREHGIDVVADRAQVGENLQDHLDWAALYKAKSGDSIGMHVGMAMRALPALNAYRKRREGPFTTNIAEAGGFLKTDHSEPEPDVQLHFLPAIVDDHGRKKHLGGGISCHVCVLRPKSRGTVRLASSDPLAAPAIDPNFLDDEDDLKRLKKGARIVERIFDAPAMKAIRGKRLYLDEPADDDALEADIRARSDTIYHPVGTCRMGSDTEAVVDPECRVNGVEGLRVIDASVMPFLVSGNTNAPTIMIAEKAADLIKAT</sequence>
<evidence type="ECO:0000256" key="3">
    <source>
        <dbReference type="ARBA" id="ARBA00022630"/>
    </source>
</evidence>
<reference evidence="8 9" key="1">
    <citation type="submission" date="2017-12" db="EMBL/GenBank/DDBJ databases">
        <authorList>
            <person name="Hurst M.R.H."/>
        </authorList>
    </citation>
    <scope>NUCLEOTIDE SEQUENCE [LARGE SCALE GENOMIC DNA]</scope>
    <source>
        <strain evidence="8 9">SY-3-19</strain>
    </source>
</reference>
<dbReference type="OrthoDB" id="9785276at2"/>
<comment type="similarity">
    <text evidence="2 5">Belongs to the GMC oxidoreductase family.</text>
</comment>
<keyword evidence="3 5" id="KW-0285">Flavoprotein</keyword>
<accession>A0A2S7K1Z4</accession>
<dbReference type="EMBL" id="PJCH01000015">
    <property type="protein sequence ID" value="PQA86530.1"/>
    <property type="molecule type" value="Genomic_DNA"/>
</dbReference>
<dbReference type="GO" id="GO:0050660">
    <property type="term" value="F:flavin adenine dinucleotide binding"/>
    <property type="evidence" value="ECO:0007669"/>
    <property type="project" value="InterPro"/>
</dbReference>
<proteinExistence type="inferred from homology"/>
<keyword evidence="9" id="KW-1185">Reference proteome</keyword>
<dbReference type="AlphaFoldDB" id="A0A2S7K1Z4"/>
<comment type="cofactor">
    <cofactor evidence="1">
        <name>FAD</name>
        <dbReference type="ChEBI" id="CHEBI:57692"/>
    </cofactor>
</comment>
<feature type="domain" description="Glucose-methanol-choline oxidoreductase N-terminal" evidence="7">
    <location>
        <begin position="257"/>
        <end position="271"/>
    </location>
</feature>
<dbReference type="Gene3D" id="3.30.560.10">
    <property type="entry name" value="Glucose Oxidase, domain 3"/>
    <property type="match status" value="1"/>
</dbReference>
<dbReference type="InterPro" id="IPR007867">
    <property type="entry name" value="GMC_OxRtase_C"/>
</dbReference>
<dbReference type="Pfam" id="PF00732">
    <property type="entry name" value="GMC_oxred_N"/>
    <property type="match status" value="1"/>
</dbReference>
<evidence type="ECO:0000256" key="4">
    <source>
        <dbReference type="ARBA" id="ARBA00022827"/>
    </source>
</evidence>
<dbReference type="RefSeq" id="WP_104831743.1">
    <property type="nucleotide sequence ID" value="NZ_PJCH01000015.1"/>
</dbReference>
<dbReference type="GO" id="GO:0016614">
    <property type="term" value="F:oxidoreductase activity, acting on CH-OH group of donors"/>
    <property type="evidence" value="ECO:0007669"/>
    <property type="project" value="InterPro"/>
</dbReference>
<evidence type="ECO:0000256" key="2">
    <source>
        <dbReference type="ARBA" id="ARBA00010790"/>
    </source>
</evidence>
<evidence type="ECO:0000256" key="5">
    <source>
        <dbReference type="RuleBase" id="RU003968"/>
    </source>
</evidence>
<dbReference type="Pfam" id="PF05199">
    <property type="entry name" value="GMC_oxred_C"/>
    <property type="match status" value="1"/>
</dbReference>
<dbReference type="PIRSF" id="PIRSF000137">
    <property type="entry name" value="Alcohol_oxidase"/>
    <property type="match status" value="1"/>
</dbReference>
<evidence type="ECO:0000313" key="9">
    <source>
        <dbReference type="Proteomes" id="UP000239504"/>
    </source>
</evidence>
<evidence type="ECO:0000256" key="1">
    <source>
        <dbReference type="ARBA" id="ARBA00001974"/>
    </source>
</evidence>
<dbReference type="InterPro" id="IPR012132">
    <property type="entry name" value="GMC_OxRdtase"/>
</dbReference>
<protein>
    <submittedName>
        <fullName evidence="8">Glucose-methanol-choline oxidoreductase</fullName>
    </submittedName>
</protein>
<evidence type="ECO:0000259" key="7">
    <source>
        <dbReference type="PROSITE" id="PS00624"/>
    </source>
</evidence>
<dbReference type="PROSITE" id="PS51257">
    <property type="entry name" value="PROKAR_LIPOPROTEIN"/>
    <property type="match status" value="1"/>
</dbReference>
<name>A0A2S7K1Z4_9PROT</name>
<dbReference type="Gene3D" id="3.50.50.60">
    <property type="entry name" value="FAD/NAD(P)-binding domain"/>
    <property type="match status" value="1"/>
</dbReference>
<dbReference type="InterPro" id="IPR036188">
    <property type="entry name" value="FAD/NAD-bd_sf"/>
</dbReference>
<feature type="domain" description="Glucose-methanol-choline oxidoreductase N-terminal" evidence="6">
    <location>
        <begin position="85"/>
        <end position="108"/>
    </location>
</feature>
<evidence type="ECO:0000259" key="6">
    <source>
        <dbReference type="PROSITE" id="PS00623"/>
    </source>
</evidence>
<dbReference type="PANTHER" id="PTHR11552:SF147">
    <property type="entry name" value="CHOLINE DEHYDROGENASE, MITOCHONDRIAL"/>
    <property type="match status" value="1"/>
</dbReference>
<keyword evidence="4 5" id="KW-0274">FAD</keyword>
<dbReference type="PANTHER" id="PTHR11552">
    <property type="entry name" value="GLUCOSE-METHANOL-CHOLINE GMC OXIDOREDUCTASE"/>
    <property type="match status" value="1"/>
</dbReference>
<dbReference type="PROSITE" id="PS00623">
    <property type="entry name" value="GMC_OXRED_1"/>
    <property type="match status" value="1"/>
</dbReference>
<evidence type="ECO:0000313" key="8">
    <source>
        <dbReference type="EMBL" id="PQA86530.1"/>
    </source>
</evidence>
<dbReference type="PROSITE" id="PS00624">
    <property type="entry name" value="GMC_OXRED_2"/>
    <property type="match status" value="1"/>
</dbReference>